<name>A0A839EYP9_9GAMM</name>
<keyword evidence="3" id="KW-1185">Reference proteome</keyword>
<evidence type="ECO:0000313" key="2">
    <source>
        <dbReference type="EMBL" id="MBA8889837.1"/>
    </source>
</evidence>
<dbReference type="AlphaFoldDB" id="A0A839EYP9"/>
<dbReference type="EMBL" id="JACGXL010000008">
    <property type="protein sequence ID" value="MBA8889837.1"/>
    <property type="molecule type" value="Genomic_DNA"/>
</dbReference>
<sequence length="209" mass="21995">MKRYCLPCALVLATAFAGSFAHAVDVAKVPVRVDDGAARIDAPPRVARKGMTWGVGVRVSADPGIVFVSCHGRPAIGGHGCDAYQGDTACSAKRPVLCVEVDGRARPDGIATPPSGGVMHAGFYSGWAHGRVALTRAVRGDAFARRSDADAYCAARLGAGWRVAEHHDGVDEQGGHGGWGFVAEGRIASRSRFWVAIDDTGANCWDPRR</sequence>
<feature type="signal peptide" evidence="1">
    <location>
        <begin position="1"/>
        <end position="23"/>
    </location>
</feature>
<evidence type="ECO:0000256" key="1">
    <source>
        <dbReference type="SAM" id="SignalP"/>
    </source>
</evidence>
<proteinExistence type="predicted"/>
<comment type="caution">
    <text evidence="2">The sequence shown here is derived from an EMBL/GenBank/DDBJ whole genome shotgun (WGS) entry which is preliminary data.</text>
</comment>
<keyword evidence="1" id="KW-0732">Signal</keyword>
<accession>A0A839EYP9</accession>
<gene>
    <name evidence="2" type="ORF">FHW12_004084</name>
</gene>
<feature type="chain" id="PRO_5032732684" evidence="1">
    <location>
        <begin position="24"/>
        <end position="209"/>
    </location>
</feature>
<evidence type="ECO:0000313" key="3">
    <source>
        <dbReference type="Proteomes" id="UP000550401"/>
    </source>
</evidence>
<dbReference type="Proteomes" id="UP000550401">
    <property type="component" value="Unassembled WGS sequence"/>
</dbReference>
<organism evidence="2 3">
    <name type="scientific">Dokdonella fugitiva</name>
    <dbReference type="NCBI Taxonomy" id="328517"/>
    <lineage>
        <taxon>Bacteria</taxon>
        <taxon>Pseudomonadati</taxon>
        <taxon>Pseudomonadota</taxon>
        <taxon>Gammaproteobacteria</taxon>
        <taxon>Lysobacterales</taxon>
        <taxon>Rhodanobacteraceae</taxon>
        <taxon>Dokdonella</taxon>
    </lineage>
</organism>
<dbReference type="RefSeq" id="WP_182532866.1">
    <property type="nucleotide sequence ID" value="NZ_JACGXL010000008.1"/>
</dbReference>
<reference evidence="2 3" key="1">
    <citation type="submission" date="2020-07" db="EMBL/GenBank/DDBJ databases">
        <title>Genomic Encyclopedia of Type Strains, Phase IV (KMG-V): Genome sequencing to study the core and pangenomes of soil and plant-associated prokaryotes.</title>
        <authorList>
            <person name="Whitman W."/>
        </authorList>
    </citation>
    <scope>NUCLEOTIDE SEQUENCE [LARGE SCALE GENOMIC DNA]</scope>
    <source>
        <strain evidence="2 3">RH2WT43</strain>
    </source>
</reference>
<protein>
    <submittedName>
        <fullName evidence="2">Uncharacterized protein</fullName>
    </submittedName>
</protein>